<protein>
    <recommendedName>
        <fullName evidence="4">Apple domain-containing protein</fullName>
    </recommendedName>
</protein>
<evidence type="ECO:0000256" key="1">
    <source>
        <dbReference type="SAM" id="SignalP"/>
    </source>
</evidence>
<gene>
    <name evidence="2" type="ORF">PT974_06939</name>
</gene>
<keyword evidence="1" id="KW-0732">Signal</keyword>
<reference evidence="2 3" key="1">
    <citation type="submission" date="2024-01" db="EMBL/GenBank/DDBJ databases">
        <title>Complete genome of Cladobotryum mycophilum ATHUM6906.</title>
        <authorList>
            <person name="Christinaki A.C."/>
            <person name="Myridakis A.I."/>
            <person name="Kouvelis V.N."/>
        </authorList>
    </citation>
    <scope>NUCLEOTIDE SEQUENCE [LARGE SCALE GENOMIC DNA]</scope>
    <source>
        <strain evidence="2 3">ATHUM6906</strain>
    </source>
</reference>
<proteinExistence type="predicted"/>
<keyword evidence="3" id="KW-1185">Reference proteome</keyword>
<organism evidence="2 3">
    <name type="scientific">Cladobotryum mycophilum</name>
    <dbReference type="NCBI Taxonomy" id="491253"/>
    <lineage>
        <taxon>Eukaryota</taxon>
        <taxon>Fungi</taxon>
        <taxon>Dikarya</taxon>
        <taxon>Ascomycota</taxon>
        <taxon>Pezizomycotina</taxon>
        <taxon>Sordariomycetes</taxon>
        <taxon>Hypocreomycetidae</taxon>
        <taxon>Hypocreales</taxon>
        <taxon>Hypocreaceae</taxon>
        <taxon>Cladobotryum</taxon>
    </lineage>
</organism>
<evidence type="ECO:0000313" key="2">
    <source>
        <dbReference type="EMBL" id="KAK5993507.1"/>
    </source>
</evidence>
<feature type="signal peptide" evidence="1">
    <location>
        <begin position="1"/>
        <end position="19"/>
    </location>
</feature>
<evidence type="ECO:0008006" key="4">
    <source>
        <dbReference type="Google" id="ProtNLM"/>
    </source>
</evidence>
<name>A0ABR0SMY2_9HYPO</name>
<dbReference type="EMBL" id="JAVFKD010000012">
    <property type="protein sequence ID" value="KAK5993507.1"/>
    <property type="molecule type" value="Genomic_DNA"/>
</dbReference>
<comment type="caution">
    <text evidence="2">The sequence shown here is derived from an EMBL/GenBank/DDBJ whole genome shotgun (WGS) entry which is preliminary data.</text>
</comment>
<evidence type="ECO:0000313" key="3">
    <source>
        <dbReference type="Proteomes" id="UP001338125"/>
    </source>
</evidence>
<sequence length="364" mass="38427">MRPTFFVAVWALGVGYVAAAPATDGDLQGRAIPAACAKPLPVALAYGILSGLRATPFCTKWLSITTKTVSTTTTSTIKTSTTTTTTTIPIVLATATTTKTTSTTTILSSTITAPEATQTIPATITLFPPVTAITTSTSTSVSTSTTYLFDIENKKKKRSLWVPEKPAKPPQLGIIADQIVSSACSCLATTPTVTITKSISTTTVIVSTSVFVTTSTSTAATITNFKTDVITQTSLRTITPTITITNTATLTSPTTVATQTVTIPYTRVDLQIIDVVITPIELDGCTVGTYQQRYLNIGGNSFEQAGQLCAIKCVAAGKTTCDDFFTQQNLPSGTWDCYLLAIADEVNTNFYCNNPAIGRAAEWM</sequence>
<accession>A0ABR0SMY2</accession>
<feature type="chain" id="PRO_5045986776" description="Apple domain-containing protein" evidence="1">
    <location>
        <begin position="20"/>
        <end position="364"/>
    </location>
</feature>
<dbReference type="Proteomes" id="UP001338125">
    <property type="component" value="Unassembled WGS sequence"/>
</dbReference>